<accession>A0A6P6XQL7</accession>
<keyword evidence="5" id="KW-0067">ATP-binding</keyword>
<organism evidence="11 12">
    <name type="scientific">Dermatophagoides pteronyssinus</name>
    <name type="common">European house dust mite</name>
    <dbReference type="NCBI Taxonomy" id="6956"/>
    <lineage>
        <taxon>Eukaryota</taxon>
        <taxon>Metazoa</taxon>
        <taxon>Ecdysozoa</taxon>
        <taxon>Arthropoda</taxon>
        <taxon>Chelicerata</taxon>
        <taxon>Arachnida</taxon>
        <taxon>Acari</taxon>
        <taxon>Acariformes</taxon>
        <taxon>Sarcoptiformes</taxon>
        <taxon>Astigmata</taxon>
        <taxon>Psoroptidia</taxon>
        <taxon>Analgoidea</taxon>
        <taxon>Pyroglyphidae</taxon>
        <taxon>Dermatophagoidinae</taxon>
        <taxon>Dermatophagoides</taxon>
    </lineage>
</organism>
<keyword evidence="8" id="KW-1015">Disulfide bond</keyword>
<dbReference type="EC" id="1.8.98.2" evidence="2"/>
<protein>
    <recommendedName>
        <fullName evidence="2">sulfiredoxin</fullName>
        <ecNumber evidence="2">1.8.98.2</ecNumber>
    </recommendedName>
</protein>
<evidence type="ECO:0000256" key="2">
    <source>
        <dbReference type="ARBA" id="ARBA00013055"/>
    </source>
</evidence>
<dbReference type="SUPFAM" id="SSF110849">
    <property type="entry name" value="ParB/Sulfiredoxin"/>
    <property type="match status" value="1"/>
</dbReference>
<dbReference type="GO" id="GO:0032542">
    <property type="term" value="F:sulfiredoxin activity"/>
    <property type="evidence" value="ECO:0007669"/>
    <property type="project" value="UniProtKB-EC"/>
</dbReference>
<dbReference type="OMA" id="SQIRRPI"/>
<evidence type="ECO:0000259" key="10">
    <source>
        <dbReference type="SMART" id="SM00470"/>
    </source>
</evidence>
<dbReference type="Pfam" id="PF02195">
    <property type="entry name" value="ParB_N"/>
    <property type="match status" value="1"/>
</dbReference>
<keyword evidence="7" id="KW-0560">Oxidoreductase</keyword>
<dbReference type="InterPro" id="IPR036086">
    <property type="entry name" value="ParB/Sulfiredoxin_sf"/>
</dbReference>
<dbReference type="Proteomes" id="UP000515146">
    <property type="component" value="Unplaced"/>
</dbReference>
<gene>
    <name evidence="12" type="primary">LOC113790247</name>
</gene>
<keyword evidence="6" id="KW-0049">Antioxidant</keyword>
<dbReference type="PANTHER" id="PTHR21348:SF2">
    <property type="entry name" value="SULFIREDOXIN-1"/>
    <property type="match status" value="1"/>
</dbReference>
<keyword evidence="11" id="KW-1185">Reference proteome</keyword>
<dbReference type="InterPro" id="IPR016692">
    <property type="entry name" value="Sulfiredoxin"/>
</dbReference>
<comment type="catalytic activity">
    <reaction evidence="9">
        <text>S-hydroxy-S-oxy-L-cysteinyl-[peroxiredoxin] + [protein]-dithiol + ATP = S-hydroxy-L-cysteinyl-[peroxiredoxin] + [protein]-disulfide + ADP + phosphate</text>
        <dbReference type="Rhea" id="RHEA:17545"/>
        <dbReference type="Rhea" id="RHEA-COMP:10593"/>
        <dbReference type="Rhea" id="RHEA-COMP:10594"/>
        <dbReference type="Rhea" id="RHEA-COMP:13681"/>
        <dbReference type="Rhea" id="RHEA-COMP:17976"/>
        <dbReference type="ChEBI" id="CHEBI:29950"/>
        <dbReference type="ChEBI" id="CHEBI:30616"/>
        <dbReference type="ChEBI" id="CHEBI:43474"/>
        <dbReference type="ChEBI" id="CHEBI:50058"/>
        <dbReference type="ChEBI" id="CHEBI:61973"/>
        <dbReference type="ChEBI" id="CHEBI:61974"/>
        <dbReference type="ChEBI" id="CHEBI:456216"/>
        <dbReference type="EC" id="1.8.98.2"/>
    </reaction>
</comment>
<keyword evidence="3" id="KW-0488">Methylation</keyword>
<evidence type="ECO:0000256" key="5">
    <source>
        <dbReference type="ARBA" id="ARBA00022840"/>
    </source>
</evidence>
<feature type="domain" description="ParB-like N-terminal" evidence="10">
    <location>
        <begin position="63"/>
        <end position="156"/>
    </location>
</feature>
<dbReference type="OrthoDB" id="10023328at2759"/>
<reference evidence="12" key="1">
    <citation type="submission" date="2025-08" db="UniProtKB">
        <authorList>
            <consortium name="RefSeq"/>
        </authorList>
    </citation>
    <scope>IDENTIFICATION</scope>
    <source>
        <strain evidence="12">Airmid</strain>
    </source>
</reference>
<dbReference type="InParanoid" id="A0A6P6XQL7"/>
<evidence type="ECO:0000256" key="8">
    <source>
        <dbReference type="ARBA" id="ARBA00023157"/>
    </source>
</evidence>
<dbReference type="Gene3D" id="3.90.1530.10">
    <property type="entry name" value="Conserved hypothetical protein from pyrococcus furiosus pfu- 392566-001, ParB domain"/>
    <property type="match status" value="1"/>
</dbReference>
<dbReference type="RefSeq" id="XP_027195685.1">
    <property type="nucleotide sequence ID" value="XM_027339884.1"/>
</dbReference>
<proteinExistence type="inferred from homology"/>
<evidence type="ECO:0000313" key="12">
    <source>
        <dbReference type="RefSeq" id="XP_027195685.1"/>
    </source>
</evidence>
<dbReference type="GO" id="GO:0005737">
    <property type="term" value="C:cytoplasm"/>
    <property type="evidence" value="ECO:0007669"/>
    <property type="project" value="TreeGrafter"/>
</dbReference>
<comment type="similarity">
    <text evidence="1">Belongs to the sulfiredoxin family.</text>
</comment>
<evidence type="ECO:0000256" key="1">
    <source>
        <dbReference type="ARBA" id="ARBA00009609"/>
    </source>
</evidence>
<evidence type="ECO:0000256" key="9">
    <source>
        <dbReference type="ARBA" id="ARBA00047514"/>
    </source>
</evidence>
<sequence length="158" mass="18392">MILHNRSYIITKIIWEKSYFLIDKFYKNNHLFITSQNQSIYRTMSSKSEENRSIHSASINEIHDVPMSVIHRPIPPILDENKVKSLMQTFKDNPEQVPPIDVLWIKGRNGGNHYFSFGGCHRFDAAKRLDLQTIRAKLIQSTVDDLRIYMGSSTPDLQ</sequence>
<dbReference type="FunCoup" id="A0A6P6XQL7">
    <property type="interactions" value="46"/>
</dbReference>
<evidence type="ECO:0000256" key="6">
    <source>
        <dbReference type="ARBA" id="ARBA00022862"/>
    </source>
</evidence>
<dbReference type="CTD" id="32768"/>
<dbReference type="PANTHER" id="PTHR21348">
    <property type="match status" value="1"/>
</dbReference>
<evidence type="ECO:0000256" key="3">
    <source>
        <dbReference type="ARBA" id="ARBA00022481"/>
    </source>
</evidence>
<name>A0A6P6XQL7_DERPT</name>
<evidence type="ECO:0000256" key="4">
    <source>
        <dbReference type="ARBA" id="ARBA00022741"/>
    </source>
</evidence>
<dbReference type="KEGG" id="dpte:113790247"/>
<dbReference type="CDD" id="cd16395">
    <property type="entry name" value="Srx"/>
    <property type="match status" value="1"/>
</dbReference>
<dbReference type="InterPro" id="IPR003115">
    <property type="entry name" value="ParB_N"/>
</dbReference>
<evidence type="ECO:0000256" key="7">
    <source>
        <dbReference type="ARBA" id="ARBA00023002"/>
    </source>
</evidence>
<dbReference type="AlphaFoldDB" id="A0A6P6XQL7"/>
<keyword evidence="4" id="KW-0547">Nucleotide-binding</keyword>
<dbReference type="SMART" id="SM00470">
    <property type="entry name" value="ParB"/>
    <property type="match status" value="1"/>
</dbReference>
<dbReference type="GO" id="GO:0005524">
    <property type="term" value="F:ATP binding"/>
    <property type="evidence" value="ECO:0007669"/>
    <property type="project" value="UniProtKB-KW"/>
</dbReference>
<dbReference type="FunFam" id="3.90.1530.10:FF:000001">
    <property type="entry name" value="Sulfiredoxin"/>
    <property type="match status" value="1"/>
</dbReference>
<evidence type="ECO:0000313" key="11">
    <source>
        <dbReference type="Proteomes" id="UP000515146"/>
    </source>
</evidence>
<dbReference type="GO" id="GO:0034599">
    <property type="term" value="P:cellular response to oxidative stress"/>
    <property type="evidence" value="ECO:0007669"/>
    <property type="project" value="TreeGrafter"/>
</dbReference>